<keyword evidence="2" id="KW-0479">Metal-binding</keyword>
<dbReference type="STRING" id="1236970.JCM9140_356"/>
<keyword evidence="4" id="KW-0186">Copper</keyword>
<evidence type="ECO:0000313" key="9">
    <source>
        <dbReference type="Proteomes" id="UP000018890"/>
    </source>
</evidence>
<dbReference type="AlphaFoldDB" id="W4PZB1"/>
<dbReference type="Proteomes" id="UP000018890">
    <property type="component" value="Unassembled WGS sequence"/>
</dbReference>
<dbReference type="GO" id="GO:0005507">
    <property type="term" value="F:copper ion binding"/>
    <property type="evidence" value="ECO:0007669"/>
    <property type="project" value="InterPro"/>
</dbReference>
<comment type="subcellular location">
    <subcellularLocation>
        <location evidence="1">Cell envelope</location>
    </subcellularLocation>
</comment>
<proteinExistence type="predicted"/>
<evidence type="ECO:0000259" key="7">
    <source>
        <dbReference type="Pfam" id="PF04234"/>
    </source>
</evidence>
<evidence type="ECO:0000256" key="6">
    <source>
        <dbReference type="SAM" id="SignalP"/>
    </source>
</evidence>
<dbReference type="InterPro" id="IPR014756">
    <property type="entry name" value="Ig_E-set"/>
</dbReference>
<feature type="transmembrane region" description="Helical" evidence="5">
    <location>
        <begin position="171"/>
        <end position="191"/>
    </location>
</feature>
<dbReference type="GO" id="GO:0046688">
    <property type="term" value="P:response to copper ion"/>
    <property type="evidence" value="ECO:0007669"/>
    <property type="project" value="InterPro"/>
</dbReference>
<protein>
    <recommendedName>
        <fullName evidence="7">CopC domain-containing protein</fullName>
    </recommendedName>
</protein>
<accession>W4PZB1</accession>
<keyword evidence="5" id="KW-1133">Transmembrane helix</keyword>
<evidence type="ECO:0000256" key="1">
    <source>
        <dbReference type="ARBA" id="ARBA00004196"/>
    </source>
</evidence>
<dbReference type="Pfam" id="PF04234">
    <property type="entry name" value="CopC"/>
    <property type="match status" value="1"/>
</dbReference>
<keyword evidence="5" id="KW-0472">Membrane</keyword>
<keyword evidence="5" id="KW-0812">Transmembrane</keyword>
<evidence type="ECO:0000256" key="4">
    <source>
        <dbReference type="ARBA" id="ARBA00023008"/>
    </source>
</evidence>
<dbReference type="GO" id="GO:0030313">
    <property type="term" value="C:cell envelope"/>
    <property type="evidence" value="ECO:0007669"/>
    <property type="project" value="UniProtKB-SubCell"/>
</dbReference>
<dbReference type="InterPro" id="IPR032694">
    <property type="entry name" value="CopC/D"/>
</dbReference>
<dbReference type="PANTHER" id="PTHR34820:SF4">
    <property type="entry name" value="INNER MEMBRANE PROTEIN YEBZ"/>
    <property type="match status" value="1"/>
</dbReference>
<dbReference type="RefSeq" id="WP_034741431.1">
    <property type="nucleotide sequence ID" value="NZ_BAUT01000002.1"/>
</dbReference>
<gene>
    <name evidence="8" type="ORF">JCM9140_356</name>
</gene>
<dbReference type="Gene3D" id="2.60.40.1220">
    <property type="match status" value="1"/>
</dbReference>
<evidence type="ECO:0000256" key="5">
    <source>
        <dbReference type="SAM" id="Phobius"/>
    </source>
</evidence>
<comment type="caution">
    <text evidence="8">The sequence shown here is derived from an EMBL/GenBank/DDBJ whole genome shotgun (WGS) entry which is preliminary data.</text>
</comment>
<dbReference type="InterPro" id="IPR007348">
    <property type="entry name" value="CopC_dom"/>
</dbReference>
<dbReference type="PANTHER" id="PTHR34820">
    <property type="entry name" value="INNER MEMBRANE PROTEIN YEBZ"/>
    <property type="match status" value="1"/>
</dbReference>
<reference evidence="8" key="1">
    <citation type="journal article" date="2014" name="Genome Announc.">
        <title>Draft Genome Sequences of Three Alkaliphilic Bacillus Strains, Bacillus wakoensis JCM 9140T, Bacillus akibai JCM 9157T, and Bacillus hemicellulosilyticus JCM 9152T.</title>
        <authorList>
            <person name="Yuki M."/>
            <person name="Oshima K."/>
            <person name="Suda W."/>
            <person name="Oshida Y."/>
            <person name="Kitamura K."/>
            <person name="Iida T."/>
            <person name="Hattori M."/>
            <person name="Ohkuma M."/>
        </authorList>
    </citation>
    <scope>NUCLEOTIDE SEQUENCE [LARGE SCALE GENOMIC DNA]</scope>
    <source>
        <strain evidence="8">JCM 9140</strain>
    </source>
</reference>
<dbReference type="GO" id="GO:0005886">
    <property type="term" value="C:plasma membrane"/>
    <property type="evidence" value="ECO:0007669"/>
    <property type="project" value="TreeGrafter"/>
</dbReference>
<sequence>MQRMKWLLLLCATLLVFPIKAGAHSYVTESIPNDGEEVDYAVEEINLYFNAGIERVSTASVYNEHGEEIDVERIEVESPDLTVFLTERLLPGEYVVEWKALGEDTHQTEGSISFEVLEYEVEVVEDEEIVEEELVEENGEEVIEEAETGSMEEESNVVKENEAVESSMGRFLLPIVITGIIGLFVILRFGLKRLRK</sequence>
<dbReference type="GO" id="GO:0042597">
    <property type="term" value="C:periplasmic space"/>
    <property type="evidence" value="ECO:0007669"/>
    <property type="project" value="InterPro"/>
</dbReference>
<evidence type="ECO:0000256" key="3">
    <source>
        <dbReference type="ARBA" id="ARBA00022729"/>
    </source>
</evidence>
<feature type="signal peptide" evidence="6">
    <location>
        <begin position="1"/>
        <end position="23"/>
    </location>
</feature>
<name>W4PZB1_9BACI</name>
<dbReference type="InterPro" id="IPR014755">
    <property type="entry name" value="Cu-Rt/internalin_Ig-like"/>
</dbReference>
<organism evidence="8 9">
    <name type="scientific">Halalkalibacter wakoensis JCM 9140</name>
    <dbReference type="NCBI Taxonomy" id="1236970"/>
    <lineage>
        <taxon>Bacteria</taxon>
        <taxon>Bacillati</taxon>
        <taxon>Bacillota</taxon>
        <taxon>Bacilli</taxon>
        <taxon>Bacillales</taxon>
        <taxon>Bacillaceae</taxon>
        <taxon>Halalkalibacter</taxon>
    </lineage>
</organism>
<dbReference type="OrthoDB" id="2353937at2"/>
<feature type="domain" description="CopC" evidence="7">
    <location>
        <begin position="24"/>
        <end position="116"/>
    </location>
</feature>
<feature type="chain" id="PRO_5004848086" description="CopC domain-containing protein" evidence="6">
    <location>
        <begin position="24"/>
        <end position="196"/>
    </location>
</feature>
<evidence type="ECO:0000256" key="2">
    <source>
        <dbReference type="ARBA" id="ARBA00022723"/>
    </source>
</evidence>
<dbReference type="SUPFAM" id="SSF81296">
    <property type="entry name" value="E set domains"/>
    <property type="match status" value="1"/>
</dbReference>
<keyword evidence="9" id="KW-1185">Reference proteome</keyword>
<dbReference type="EMBL" id="BAUT01000002">
    <property type="protein sequence ID" value="GAE24429.1"/>
    <property type="molecule type" value="Genomic_DNA"/>
</dbReference>
<keyword evidence="3 6" id="KW-0732">Signal</keyword>
<evidence type="ECO:0000313" key="8">
    <source>
        <dbReference type="EMBL" id="GAE24429.1"/>
    </source>
</evidence>
<dbReference type="GO" id="GO:0006825">
    <property type="term" value="P:copper ion transport"/>
    <property type="evidence" value="ECO:0007669"/>
    <property type="project" value="InterPro"/>
</dbReference>